<dbReference type="InterPro" id="IPR057687">
    <property type="entry name" value="DUF7927"/>
</dbReference>
<feature type="region of interest" description="Disordered" evidence="1">
    <location>
        <begin position="1"/>
        <end position="21"/>
    </location>
</feature>
<gene>
    <name evidence="4" type="ORF">SD72_11050</name>
</gene>
<evidence type="ECO:0000259" key="2">
    <source>
        <dbReference type="Pfam" id="PF20674"/>
    </source>
</evidence>
<dbReference type="Pfam" id="PF25549">
    <property type="entry name" value="DUF7927"/>
    <property type="match status" value="1"/>
</dbReference>
<dbReference type="RefSeq" id="WP_042544528.1">
    <property type="nucleotide sequence ID" value="NZ_JXSQ01000015.1"/>
</dbReference>
<evidence type="ECO:0000313" key="4">
    <source>
        <dbReference type="EMBL" id="KIP52088.1"/>
    </source>
</evidence>
<evidence type="ECO:0000256" key="1">
    <source>
        <dbReference type="SAM" id="MobiDB-lite"/>
    </source>
</evidence>
<feature type="domain" description="SpaA-like prealbumin fold" evidence="2">
    <location>
        <begin position="282"/>
        <end position="394"/>
    </location>
</feature>
<evidence type="ECO:0000259" key="3">
    <source>
        <dbReference type="Pfam" id="PF25549"/>
    </source>
</evidence>
<comment type="caution">
    <text evidence="4">The sequence shown here is derived from an EMBL/GenBank/DDBJ whole genome shotgun (WGS) entry which is preliminary data.</text>
</comment>
<feature type="domain" description="DUF7927" evidence="3">
    <location>
        <begin position="398"/>
        <end position="556"/>
    </location>
</feature>
<proteinExistence type="predicted"/>
<keyword evidence="5" id="KW-1185">Reference proteome</keyword>
<sequence length="807" mass="84514">MGERDSTPETPPELGVAPESDVPKLVCEADNIYSVSTTGQLKHIQVAENRLSARVRNVGSPGPGPGNPNYNGLAIAPSGEVAYAYNRNATPTRIYRFNVASGTWVDTRATIAQGDGVTLIGGATDPDGTYWVGGFASSNAFEMWAMDEEGRPATRKGRVDLRNWPSPNANGDIAFDSLGNLYIVRGLQNRTDLEVFRVDAADLAEGTGTEWVSASAKLPTSQGSIASINGIAYDSRGVLYFGGTGGLGYVNLPASTEAPVSLALSGDTWQTTDLASCSFPPTVKLEKDLPDGRVAEADQFTLELLSEDLVLGSNGTTGNEPGVQAETVGPIPATSGTEITLREAPRGSTLPGNYSSSWLCSVEGEPIASGEGARGSFVVPFMRQGGEILCGFKNSIVQAEKTAAPASGTSVNPESIVRYSLTLDNSTGEGPAVADFWDSLSDVLDDAIFVDPEGNPTPANDPAVTTSGGINYSSSRDWDADGQWLRMRGTVAAGEVGRMTFAVKVRSNSDDAAGREASDSPQGYFLRNKLVRGEGGDIPPKLPETCEPGQCTVHPVNAWTVSKTSVPGASSTVYRGGNVHYGISAEKVNPETSLEGLTLQADITQVLKTAGWAPDAIAANGALARGVYLFNAAGRSIGLDGVPNTPGENEYLPVQDIQPPEERDDSSEGRAAESRWIVRSGDPITLPAEAVRAEMWFAVQAAETPAGIPSPEAWAADGQTPSTGWTFVSYATGMAQSGSVALAPNECVTGVDIPNTALAPNGPQPADAAFPARCQTENTLTRNFFSIRKDAGGAGRLRTLGRPQVGD</sequence>
<evidence type="ECO:0008006" key="6">
    <source>
        <dbReference type="Google" id="ProtNLM"/>
    </source>
</evidence>
<dbReference type="SUPFAM" id="SSF63829">
    <property type="entry name" value="Calcium-dependent phosphotriesterase"/>
    <property type="match status" value="1"/>
</dbReference>
<reference evidence="4 5" key="1">
    <citation type="submission" date="2015-01" db="EMBL/GenBank/DDBJ databases">
        <title>Draft genome sequence of Leucobacter komagatae strain VKM ST2845.</title>
        <authorList>
            <person name="Karlyshev A.V."/>
            <person name="Kudryashova E.B."/>
        </authorList>
    </citation>
    <scope>NUCLEOTIDE SEQUENCE [LARGE SCALE GENOMIC DNA]</scope>
    <source>
        <strain evidence="4 5">VKM ST2845</strain>
    </source>
</reference>
<dbReference type="EMBL" id="JXSQ01000015">
    <property type="protein sequence ID" value="KIP52088.1"/>
    <property type="molecule type" value="Genomic_DNA"/>
</dbReference>
<dbReference type="Proteomes" id="UP000032120">
    <property type="component" value="Unassembled WGS sequence"/>
</dbReference>
<protein>
    <recommendedName>
        <fullName evidence="6">Repeat protein (TIGR01451 family)</fullName>
    </recommendedName>
</protein>
<dbReference type="AlphaFoldDB" id="A0A0D0IRM2"/>
<evidence type="ECO:0000313" key="5">
    <source>
        <dbReference type="Proteomes" id="UP000032120"/>
    </source>
</evidence>
<organism evidence="4 5">
    <name type="scientific">Leucobacter komagatae</name>
    <dbReference type="NCBI Taxonomy" id="55969"/>
    <lineage>
        <taxon>Bacteria</taxon>
        <taxon>Bacillati</taxon>
        <taxon>Actinomycetota</taxon>
        <taxon>Actinomycetes</taxon>
        <taxon>Micrococcales</taxon>
        <taxon>Microbacteriaceae</taxon>
        <taxon>Leucobacter</taxon>
    </lineage>
</organism>
<feature type="region of interest" description="Disordered" evidence="1">
    <location>
        <begin position="641"/>
        <end position="674"/>
    </location>
</feature>
<dbReference type="Pfam" id="PF20674">
    <property type="entry name" value="SpaA_3"/>
    <property type="match status" value="1"/>
</dbReference>
<dbReference type="OrthoDB" id="4984297at2"/>
<name>A0A0D0IRM2_9MICO</name>
<accession>A0A0D0IRM2</accession>
<dbReference type="InterPro" id="IPR048834">
    <property type="entry name" value="SpaA_pre-album"/>
</dbReference>